<evidence type="ECO:0000256" key="1">
    <source>
        <dbReference type="SAM" id="MobiDB-lite"/>
    </source>
</evidence>
<protein>
    <submittedName>
        <fullName evidence="2">Uncharacterized protein</fullName>
    </submittedName>
</protein>
<evidence type="ECO:0000313" key="3">
    <source>
        <dbReference type="Proteomes" id="UP000308197"/>
    </source>
</evidence>
<dbReference type="InParanoid" id="A0A5C3PRP0"/>
<evidence type="ECO:0000313" key="2">
    <source>
        <dbReference type="EMBL" id="TFK92061.1"/>
    </source>
</evidence>
<name>A0A5C3PRP0_9APHY</name>
<proteinExistence type="predicted"/>
<reference evidence="2 3" key="1">
    <citation type="journal article" date="2019" name="Nat. Ecol. Evol.">
        <title>Megaphylogeny resolves global patterns of mushroom evolution.</title>
        <authorList>
            <person name="Varga T."/>
            <person name="Krizsan K."/>
            <person name="Foldi C."/>
            <person name="Dima B."/>
            <person name="Sanchez-Garcia M."/>
            <person name="Sanchez-Ramirez S."/>
            <person name="Szollosi G.J."/>
            <person name="Szarkandi J.G."/>
            <person name="Papp V."/>
            <person name="Albert L."/>
            <person name="Andreopoulos W."/>
            <person name="Angelini C."/>
            <person name="Antonin V."/>
            <person name="Barry K.W."/>
            <person name="Bougher N.L."/>
            <person name="Buchanan P."/>
            <person name="Buyck B."/>
            <person name="Bense V."/>
            <person name="Catcheside P."/>
            <person name="Chovatia M."/>
            <person name="Cooper J."/>
            <person name="Damon W."/>
            <person name="Desjardin D."/>
            <person name="Finy P."/>
            <person name="Geml J."/>
            <person name="Haridas S."/>
            <person name="Hughes K."/>
            <person name="Justo A."/>
            <person name="Karasinski D."/>
            <person name="Kautmanova I."/>
            <person name="Kiss B."/>
            <person name="Kocsube S."/>
            <person name="Kotiranta H."/>
            <person name="LaButti K.M."/>
            <person name="Lechner B.E."/>
            <person name="Liimatainen K."/>
            <person name="Lipzen A."/>
            <person name="Lukacs Z."/>
            <person name="Mihaltcheva S."/>
            <person name="Morgado L.N."/>
            <person name="Niskanen T."/>
            <person name="Noordeloos M.E."/>
            <person name="Ohm R.A."/>
            <person name="Ortiz-Santana B."/>
            <person name="Ovrebo C."/>
            <person name="Racz N."/>
            <person name="Riley R."/>
            <person name="Savchenko A."/>
            <person name="Shiryaev A."/>
            <person name="Soop K."/>
            <person name="Spirin V."/>
            <person name="Szebenyi C."/>
            <person name="Tomsovsky M."/>
            <person name="Tulloss R.E."/>
            <person name="Uehling J."/>
            <person name="Grigoriev I.V."/>
            <person name="Vagvolgyi C."/>
            <person name="Papp T."/>
            <person name="Martin F.M."/>
            <person name="Miettinen O."/>
            <person name="Hibbett D.S."/>
            <person name="Nagy L.G."/>
        </authorList>
    </citation>
    <scope>NUCLEOTIDE SEQUENCE [LARGE SCALE GENOMIC DNA]</scope>
    <source>
        <strain evidence="2 3">HHB13444</strain>
    </source>
</reference>
<dbReference type="AlphaFoldDB" id="A0A5C3PRP0"/>
<feature type="compositionally biased region" description="Low complexity" evidence="1">
    <location>
        <begin position="9"/>
        <end position="30"/>
    </location>
</feature>
<sequence length="111" mass="12130">MSGFTTPERSTAGSSRLRSSPSCSSAGRLPCGRRQLRPLRTPPYKQRVVAPAGARYGSFLGTGVDGKGQEPMISLIDRCRGPQTTCPFLLNDNECSFKLQRIAARDSNRLR</sequence>
<accession>A0A5C3PRP0</accession>
<organism evidence="2 3">
    <name type="scientific">Polyporus arcularius HHB13444</name>
    <dbReference type="NCBI Taxonomy" id="1314778"/>
    <lineage>
        <taxon>Eukaryota</taxon>
        <taxon>Fungi</taxon>
        <taxon>Dikarya</taxon>
        <taxon>Basidiomycota</taxon>
        <taxon>Agaricomycotina</taxon>
        <taxon>Agaricomycetes</taxon>
        <taxon>Polyporales</taxon>
        <taxon>Polyporaceae</taxon>
        <taxon>Polyporus</taxon>
    </lineage>
</organism>
<dbReference type="Proteomes" id="UP000308197">
    <property type="component" value="Unassembled WGS sequence"/>
</dbReference>
<feature type="region of interest" description="Disordered" evidence="1">
    <location>
        <begin position="1"/>
        <end position="46"/>
    </location>
</feature>
<dbReference type="EMBL" id="ML211006">
    <property type="protein sequence ID" value="TFK92061.1"/>
    <property type="molecule type" value="Genomic_DNA"/>
</dbReference>
<gene>
    <name evidence="2" type="ORF">K466DRAFT_266344</name>
</gene>
<keyword evidence="3" id="KW-1185">Reference proteome</keyword>